<evidence type="ECO:0000256" key="1">
    <source>
        <dbReference type="SAM" id="Phobius"/>
    </source>
</evidence>
<dbReference type="PROSITE" id="PS51257">
    <property type="entry name" value="PROKAR_LIPOPROTEIN"/>
    <property type="match status" value="1"/>
</dbReference>
<dbReference type="Gene3D" id="1.25.40.10">
    <property type="entry name" value="Tetratricopeptide repeat domain"/>
    <property type="match status" value="2"/>
</dbReference>
<keyword evidence="2" id="KW-0732">Signal</keyword>
<evidence type="ECO:0000259" key="3">
    <source>
        <dbReference type="Pfam" id="PF12770"/>
    </source>
</evidence>
<dbReference type="SUPFAM" id="SSF48452">
    <property type="entry name" value="TPR-like"/>
    <property type="match status" value="1"/>
</dbReference>
<dbReference type="InterPro" id="IPR024983">
    <property type="entry name" value="CHAT_dom"/>
</dbReference>
<dbReference type="AlphaFoldDB" id="A0A1I1KE49"/>
<feature type="chain" id="PRO_5011492450" evidence="2">
    <location>
        <begin position="21"/>
        <end position="870"/>
    </location>
</feature>
<organism evidence="4 5">
    <name type="scientific">Parapedobacter composti</name>
    <dbReference type="NCBI Taxonomy" id="623281"/>
    <lineage>
        <taxon>Bacteria</taxon>
        <taxon>Pseudomonadati</taxon>
        <taxon>Bacteroidota</taxon>
        <taxon>Sphingobacteriia</taxon>
        <taxon>Sphingobacteriales</taxon>
        <taxon>Sphingobacteriaceae</taxon>
        <taxon>Parapedobacter</taxon>
    </lineage>
</organism>
<evidence type="ECO:0000313" key="4">
    <source>
        <dbReference type="EMBL" id="SFC59076.1"/>
    </source>
</evidence>
<protein>
    <submittedName>
        <fullName evidence="4">CHAT domain-containing protein</fullName>
    </submittedName>
</protein>
<evidence type="ECO:0000256" key="2">
    <source>
        <dbReference type="SAM" id="SignalP"/>
    </source>
</evidence>
<dbReference type="STRING" id="623281.SAMN05421747_115104"/>
<feature type="domain" description="CHAT" evidence="3">
    <location>
        <begin position="574"/>
        <end position="825"/>
    </location>
</feature>
<keyword evidence="1" id="KW-1133">Transmembrane helix</keyword>
<gene>
    <name evidence="4" type="ORF">SAMN05421747_115104</name>
</gene>
<reference evidence="4 5" key="1">
    <citation type="submission" date="2016-10" db="EMBL/GenBank/DDBJ databases">
        <authorList>
            <person name="de Groot N.N."/>
        </authorList>
    </citation>
    <scope>NUCLEOTIDE SEQUENCE [LARGE SCALE GENOMIC DNA]</scope>
    <source>
        <strain evidence="4 5">DSM 22900</strain>
    </source>
</reference>
<dbReference type="PANTHER" id="PTHR10098:SF108">
    <property type="entry name" value="TETRATRICOPEPTIDE REPEAT PROTEIN 28"/>
    <property type="match status" value="1"/>
</dbReference>
<keyword evidence="1" id="KW-0472">Membrane</keyword>
<keyword evidence="5" id="KW-1185">Reference proteome</keyword>
<feature type="signal peptide" evidence="2">
    <location>
        <begin position="1"/>
        <end position="20"/>
    </location>
</feature>
<proteinExistence type="predicted"/>
<feature type="transmembrane region" description="Helical" evidence="1">
    <location>
        <begin position="841"/>
        <end position="861"/>
    </location>
</feature>
<keyword evidence="1" id="KW-0812">Transmembrane</keyword>
<dbReference type="InterPro" id="IPR011990">
    <property type="entry name" value="TPR-like_helical_dom_sf"/>
</dbReference>
<dbReference type="Pfam" id="PF12770">
    <property type="entry name" value="CHAT"/>
    <property type="match status" value="1"/>
</dbReference>
<dbReference type="InterPro" id="IPR019734">
    <property type="entry name" value="TPR_rpt"/>
</dbReference>
<dbReference type="PANTHER" id="PTHR10098">
    <property type="entry name" value="RAPSYN-RELATED"/>
    <property type="match status" value="1"/>
</dbReference>
<dbReference type="SMART" id="SM00028">
    <property type="entry name" value="TPR"/>
    <property type="match status" value="5"/>
</dbReference>
<dbReference type="Proteomes" id="UP000199577">
    <property type="component" value="Unassembled WGS sequence"/>
</dbReference>
<accession>A0A1I1KE49</accession>
<name>A0A1I1KE49_9SPHI</name>
<dbReference type="EMBL" id="FOLL01000015">
    <property type="protein sequence ID" value="SFC59076.1"/>
    <property type="molecule type" value="Genomic_DNA"/>
</dbReference>
<dbReference type="RefSeq" id="WP_090974411.1">
    <property type="nucleotide sequence ID" value="NZ_FOLL01000015.1"/>
</dbReference>
<evidence type="ECO:0000313" key="5">
    <source>
        <dbReference type="Proteomes" id="UP000199577"/>
    </source>
</evidence>
<sequence>MMMKWLLHTTLLMVAFTACQSPGPQTTRDEEKPMAVIDEEALLNILDTLGAIAYDHPERFIHHPDSFINLLPRQPASPEGKELYAWLLLNVGYALREHGRILESIRYYETALTYCAAEQLTVPDRVLYIAKPLGNLYTQVGDLEKALHIQQEAIRLTAGQPAQQAALYSNLAIVYQQLGQPDRVLQTCKSGLAYLDPADRQTTPLYNTLARCYQEMGKSDSARTANTRALALLSDRPLQGDTLLWYTEALHQRASLAAGQRQFREAFHDVNRAIALIDAYFPTSKAREKAKYHYMRGNLHRYDLHPTEARSDFDRVLHLLGATKDRLPPDYTITDALWGLARVHAAPDSVIHYYSLALEHAYYTQQLITSKTSHYQNSAWNRTLLQEALTYLYRAYTRQTHPVERQELALRMLWLIELSKGRQLLQEVSRTDRWDTSERDDLRESRQRLQYLYGQLAAAADSAERIEYQRQIAETAFQLQLAEEHFDRDFAPPAMADFRRFVEHIPDSSMLVSYCLPDSGLALAVYRADGAYHVHAIEHVEQVVQRVGRFMNEYFHKGPDAYENAPHAYQQEAHSLRETLLPFIGEQPHSELVISLDGILFTLPFDALMADGQFLAEQYPISYTYTLLLNQRHTTGTSFQPDIHCFARSDYGGELPDLPSVAAEKQLLAKRFHGRIMEGNALTDAALLDALEHGALLHIAAHAVTGNNTSPYLAFNQPFTLDKLRYSISQSPLVVLSACHTAAGVAVQAEGLESLNKAFISKGVLGVIAAYWPVDDATMPQFMALFYEQLADYEVPSLALARAKQHYLQEAPPARRNPWYWATLNYTGVETRITLPGRSRWYYPLVGLGMLCLLGIGWRWYRHRKSKDKV</sequence>
<dbReference type="OrthoDB" id="9771112at2"/>